<accession>A0A133UQC2</accession>
<protein>
    <submittedName>
        <fullName evidence="1">Uncharacterized protein</fullName>
    </submittedName>
</protein>
<organism evidence="1 2">
    <name type="scientific">candidate division MSBL1 archaeon SCGC-AAA259I09</name>
    <dbReference type="NCBI Taxonomy" id="1698267"/>
    <lineage>
        <taxon>Archaea</taxon>
        <taxon>Methanobacteriati</taxon>
        <taxon>Methanobacteriota</taxon>
        <taxon>candidate division MSBL1</taxon>
    </lineage>
</organism>
<sequence>MGSGHARANTCCPVQFEMPINFYNFGVKIILTMLELRFTSKKDAEEVADELSEFSRPNLDKRVETRFDPSEFLTAGYEEAMAELGEVEEELDLEEGRNPAELLQRALKVSRSLFESGDYVEIIDARTRGEAEDLLYETADELKDVGEVKKRVDQAMWEFAGEFKELRGEGGGPETRLEVPEGVSDDFTRYSLLMNFLISPIIDIIETHACAEDPLEAFTRDVHLDVTPISGSFDDSQRRVDLETRLTYTVELGIEHVLHMKDVIQRLKGVRLLNSREGILYRFLILRIIADEILWTVKEEKKAPYEEFVQGVKEGINTLVHELGEEEVLPYTTGETVKHIVEKLKRAGLVRKKGNKISEA</sequence>
<evidence type="ECO:0000313" key="2">
    <source>
        <dbReference type="Proteomes" id="UP000070463"/>
    </source>
</evidence>
<gene>
    <name evidence="1" type="ORF">AKJ37_05295</name>
</gene>
<dbReference type="EMBL" id="LHXR01000083">
    <property type="protein sequence ID" value="KXA96421.1"/>
    <property type="molecule type" value="Genomic_DNA"/>
</dbReference>
<keyword evidence="2" id="KW-1185">Reference proteome</keyword>
<dbReference type="AlphaFoldDB" id="A0A133UQC2"/>
<dbReference type="Proteomes" id="UP000070463">
    <property type="component" value="Unassembled WGS sequence"/>
</dbReference>
<evidence type="ECO:0000313" key="1">
    <source>
        <dbReference type="EMBL" id="KXA96421.1"/>
    </source>
</evidence>
<reference evidence="1 2" key="1">
    <citation type="journal article" date="2016" name="Sci. Rep.">
        <title>Metabolic traits of an uncultured archaeal lineage -MSBL1- from brine pools of the Red Sea.</title>
        <authorList>
            <person name="Mwirichia R."/>
            <person name="Alam I."/>
            <person name="Rashid M."/>
            <person name="Vinu M."/>
            <person name="Ba-Alawi W."/>
            <person name="Anthony Kamau A."/>
            <person name="Kamanda Ngugi D."/>
            <person name="Goker M."/>
            <person name="Klenk H.P."/>
            <person name="Bajic V."/>
            <person name="Stingl U."/>
        </authorList>
    </citation>
    <scope>NUCLEOTIDE SEQUENCE [LARGE SCALE GENOMIC DNA]</scope>
    <source>
        <strain evidence="1">SCGC-AAA259I09</strain>
    </source>
</reference>
<proteinExistence type="predicted"/>
<name>A0A133UQC2_9EURY</name>
<comment type="caution">
    <text evidence="1">The sequence shown here is derived from an EMBL/GenBank/DDBJ whole genome shotgun (WGS) entry which is preliminary data.</text>
</comment>